<proteinExistence type="predicted"/>
<dbReference type="Gene3D" id="3.40.50.1820">
    <property type="entry name" value="alpha/beta hydrolase"/>
    <property type="match status" value="1"/>
</dbReference>
<dbReference type="InterPro" id="IPR058180">
    <property type="entry name" value="BPSS1187-like"/>
</dbReference>
<evidence type="ECO:0000313" key="2">
    <source>
        <dbReference type="Proteomes" id="UP000199548"/>
    </source>
</evidence>
<gene>
    <name evidence="1" type="ORF">SAMN05192543_101842</name>
</gene>
<dbReference type="SUPFAM" id="SSF53474">
    <property type="entry name" value="alpha/beta-Hydrolases"/>
    <property type="match status" value="1"/>
</dbReference>
<dbReference type="STRING" id="420953.SAMN05192543_101842"/>
<sequence length="378" mass="38753">MHPSSVPTRHTGSSTNQRSTLTRKLIAALLTPAIFTASAWAGTIPVTALSPIQPASTGTGITSESSSDAYDYVYVPTTASQRQNVLVVFLGGSTSTPSSYTSITAEAASDGYGAIDLRYPDSTIIGTSCALSLTPALKNACFANERGATIFGSGVAYASGSTKWSSLGVSVTLANSVVNRLVGLLDYLVHTDTARSSYWSQFLISDRTSPYVTANEGPVYPDWSKIAIAGHSQGGGHAAFVAFHLSVLGAIMFSSVNDNVAGASASWITASSVTPLARYWGLVNESDLASNGYSSAVATNWADLGGVGIGSPANTATVQIADGAGAPLGAHRLVTTGPTCANNAIADLACHDNTAVNGAYLTDITAAWDYLFGAAGSR</sequence>
<protein>
    <submittedName>
        <fullName evidence="1">Uncharacterized protein</fullName>
    </submittedName>
</protein>
<dbReference type="Proteomes" id="UP000199548">
    <property type="component" value="Unassembled WGS sequence"/>
</dbReference>
<keyword evidence="2" id="KW-1185">Reference proteome</keyword>
<dbReference type="AlphaFoldDB" id="A0A1I3EFD4"/>
<dbReference type="OrthoDB" id="651780at2"/>
<dbReference type="NCBIfam" id="NF047580">
    <property type="entry name" value="BPSS1187_fam"/>
    <property type="match status" value="1"/>
</dbReference>
<name>A0A1I3EFD4_9BURK</name>
<reference evidence="1 2" key="1">
    <citation type="submission" date="2016-10" db="EMBL/GenBank/DDBJ databases">
        <authorList>
            <person name="de Groot N.N."/>
        </authorList>
    </citation>
    <scope>NUCLEOTIDE SEQUENCE [LARGE SCALE GENOMIC DNA]</scope>
    <source>
        <strain evidence="1 2">LMG 23650</strain>
    </source>
</reference>
<evidence type="ECO:0000313" key="1">
    <source>
        <dbReference type="EMBL" id="SFH97650.1"/>
    </source>
</evidence>
<dbReference type="EMBL" id="FOQU01000001">
    <property type="protein sequence ID" value="SFH97650.1"/>
    <property type="molecule type" value="Genomic_DNA"/>
</dbReference>
<organism evidence="1 2">
    <name type="scientific">Paraburkholderia megapolitana</name>
    <dbReference type="NCBI Taxonomy" id="420953"/>
    <lineage>
        <taxon>Bacteria</taxon>
        <taxon>Pseudomonadati</taxon>
        <taxon>Pseudomonadota</taxon>
        <taxon>Betaproteobacteria</taxon>
        <taxon>Burkholderiales</taxon>
        <taxon>Burkholderiaceae</taxon>
        <taxon>Paraburkholderia</taxon>
    </lineage>
</organism>
<dbReference type="InterPro" id="IPR029058">
    <property type="entry name" value="AB_hydrolase_fold"/>
</dbReference>
<accession>A0A1I3EFD4</accession>
<dbReference type="RefSeq" id="WP_091007780.1">
    <property type="nucleotide sequence ID" value="NZ_CP041743.1"/>
</dbReference>